<gene>
    <name evidence="4" type="ORF">EJ05DRAFT_535295</name>
</gene>
<dbReference type="RefSeq" id="XP_033604450.1">
    <property type="nucleotide sequence ID" value="XM_033749239.1"/>
</dbReference>
<evidence type="ECO:0000256" key="2">
    <source>
        <dbReference type="SAM" id="MobiDB-lite"/>
    </source>
</evidence>
<sequence>MSQRTFSVLSPLAPLRLRTSACCILQKTVDDHGCLLTFSPLTSPNVDNIPSNHQPTTQIPTQPPFSQSSFQESVNSSPASRIFSSPLTTLSDFPSFTTASQQQTWPSSPAPPASRQSSNQPTFATDFVLYDQPTKPQPLRRPSVPLPGQAFNQSNFYATSAPTSSFGFQNQQPPSNRPPVPLFHSNSTPNVHQYPRQRSQNTATGTMATGTLSLHIPLSHTSSNSSPSDFDLFPGIGSGFGHNDFASDASLNDIFGDSTTDVKFTSINGASNASTSTRTVSPKDLHQDGFSAPPSAAFTNLTSPDIDASPFMSGSFDTSPMFDNSMDVNTGNDWYSLFPDSTDNASSSFSQPLERNPSTQSLAQSSASSTNSPLVLDQSNRRKSSTNASPAMNAGISKPRRRKGPLPPIAVDPNDKAAMKRARNTLAARDSRQRKYEHVQTLSNRIKELEDEKEQLKAEAERWKTLALSATLSDNPQ</sequence>
<dbReference type="SUPFAM" id="SSF57959">
    <property type="entry name" value="Leucine zipper domain"/>
    <property type="match status" value="1"/>
</dbReference>
<keyword evidence="1" id="KW-0175">Coiled coil</keyword>
<dbReference type="AlphaFoldDB" id="A0A6A6WIC7"/>
<dbReference type="SMART" id="SM00338">
    <property type="entry name" value="BRLZ"/>
    <property type="match status" value="1"/>
</dbReference>
<reference evidence="4" key="1">
    <citation type="journal article" date="2020" name="Stud. Mycol.">
        <title>101 Dothideomycetes genomes: a test case for predicting lifestyles and emergence of pathogens.</title>
        <authorList>
            <person name="Haridas S."/>
            <person name="Albert R."/>
            <person name="Binder M."/>
            <person name="Bloem J."/>
            <person name="Labutti K."/>
            <person name="Salamov A."/>
            <person name="Andreopoulos B."/>
            <person name="Baker S."/>
            <person name="Barry K."/>
            <person name="Bills G."/>
            <person name="Bluhm B."/>
            <person name="Cannon C."/>
            <person name="Castanera R."/>
            <person name="Culley D."/>
            <person name="Daum C."/>
            <person name="Ezra D."/>
            <person name="Gonzalez J."/>
            <person name="Henrissat B."/>
            <person name="Kuo A."/>
            <person name="Liang C."/>
            <person name="Lipzen A."/>
            <person name="Lutzoni F."/>
            <person name="Magnuson J."/>
            <person name="Mondo S."/>
            <person name="Nolan M."/>
            <person name="Ohm R."/>
            <person name="Pangilinan J."/>
            <person name="Park H.-J."/>
            <person name="Ramirez L."/>
            <person name="Alfaro M."/>
            <person name="Sun H."/>
            <person name="Tritt A."/>
            <person name="Yoshinaga Y."/>
            <person name="Zwiers L.-H."/>
            <person name="Turgeon B."/>
            <person name="Goodwin S."/>
            <person name="Spatafora J."/>
            <person name="Crous P."/>
            <person name="Grigoriev I."/>
        </authorList>
    </citation>
    <scope>NUCLEOTIDE SEQUENCE</scope>
    <source>
        <strain evidence="4">CBS 121739</strain>
    </source>
</reference>
<evidence type="ECO:0000256" key="1">
    <source>
        <dbReference type="SAM" id="Coils"/>
    </source>
</evidence>
<feature type="region of interest" description="Disordered" evidence="2">
    <location>
        <begin position="93"/>
        <end position="120"/>
    </location>
</feature>
<feature type="compositionally biased region" description="Low complexity" evidence="2">
    <location>
        <begin position="97"/>
        <end position="120"/>
    </location>
</feature>
<dbReference type="InterPro" id="IPR046347">
    <property type="entry name" value="bZIP_sf"/>
</dbReference>
<feature type="compositionally biased region" description="Polar residues" evidence="2">
    <location>
        <begin position="162"/>
        <end position="174"/>
    </location>
</feature>
<organism evidence="4 5">
    <name type="scientific">Pseudovirgaria hyperparasitica</name>
    <dbReference type="NCBI Taxonomy" id="470096"/>
    <lineage>
        <taxon>Eukaryota</taxon>
        <taxon>Fungi</taxon>
        <taxon>Dikarya</taxon>
        <taxon>Ascomycota</taxon>
        <taxon>Pezizomycotina</taxon>
        <taxon>Dothideomycetes</taxon>
        <taxon>Dothideomycetes incertae sedis</taxon>
        <taxon>Acrospermales</taxon>
        <taxon>Acrospermaceae</taxon>
        <taxon>Pseudovirgaria</taxon>
    </lineage>
</organism>
<dbReference type="PROSITE" id="PS50217">
    <property type="entry name" value="BZIP"/>
    <property type="match status" value="1"/>
</dbReference>
<feature type="coiled-coil region" evidence="1">
    <location>
        <begin position="432"/>
        <end position="466"/>
    </location>
</feature>
<dbReference type="GeneID" id="54490293"/>
<dbReference type="EMBL" id="ML996566">
    <property type="protein sequence ID" value="KAF2761999.1"/>
    <property type="molecule type" value="Genomic_DNA"/>
</dbReference>
<evidence type="ECO:0000313" key="4">
    <source>
        <dbReference type="EMBL" id="KAF2761999.1"/>
    </source>
</evidence>
<feature type="domain" description="BZIP" evidence="3">
    <location>
        <begin position="414"/>
        <end position="462"/>
    </location>
</feature>
<dbReference type="Proteomes" id="UP000799437">
    <property type="component" value="Unassembled WGS sequence"/>
</dbReference>
<accession>A0A6A6WIC7</accession>
<keyword evidence="5" id="KW-1185">Reference proteome</keyword>
<feature type="region of interest" description="Disordered" evidence="2">
    <location>
        <begin position="132"/>
        <end position="151"/>
    </location>
</feature>
<dbReference type="CDD" id="cd12193">
    <property type="entry name" value="bZIP_GCN4"/>
    <property type="match status" value="1"/>
</dbReference>
<evidence type="ECO:0000313" key="5">
    <source>
        <dbReference type="Proteomes" id="UP000799437"/>
    </source>
</evidence>
<protein>
    <recommendedName>
        <fullName evidence="3">BZIP domain-containing protein</fullName>
    </recommendedName>
</protein>
<feature type="compositionally biased region" description="Low complexity" evidence="2">
    <location>
        <begin position="357"/>
        <end position="374"/>
    </location>
</feature>
<feature type="compositionally biased region" description="Low complexity" evidence="2">
    <location>
        <begin position="54"/>
        <end position="77"/>
    </location>
</feature>
<dbReference type="GO" id="GO:0003700">
    <property type="term" value="F:DNA-binding transcription factor activity"/>
    <property type="evidence" value="ECO:0007669"/>
    <property type="project" value="InterPro"/>
</dbReference>
<feature type="region of interest" description="Disordered" evidence="2">
    <location>
        <begin position="345"/>
        <end position="416"/>
    </location>
</feature>
<dbReference type="Pfam" id="PF00170">
    <property type="entry name" value="bZIP_1"/>
    <property type="match status" value="1"/>
</dbReference>
<dbReference type="InterPro" id="IPR004827">
    <property type="entry name" value="bZIP"/>
</dbReference>
<feature type="region of interest" description="Disordered" evidence="2">
    <location>
        <begin position="162"/>
        <end position="184"/>
    </location>
</feature>
<evidence type="ECO:0000259" key="3">
    <source>
        <dbReference type="PROSITE" id="PS50217"/>
    </source>
</evidence>
<feature type="region of interest" description="Disordered" evidence="2">
    <location>
        <begin position="45"/>
        <end position="81"/>
    </location>
</feature>
<dbReference type="Gene3D" id="3.30.160.60">
    <property type="entry name" value="Classic Zinc Finger"/>
    <property type="match status" value="1"/>
</dbReference>
<proteinExistence type="predicted"/>
<dbReference type="OrthoDB" id="5419235at2759"/>
<name>A0A6A6WIC7_9PEZI</name>